<dbReference type="AlphaFoldDB" id="A0A8S9QRP8"/>
<name>A0A8S9QRP8_BRACR</name>
<proteinExistence type="predicted"/>
<organism evidence="2 3">
    <name type="scientific">Brassica cretica</name>
    <name type="common">Mustard</name>
    <dbReference type="NCBI Taxonomy" id="69181"/>
    <lineage>
        <taxon>Eukaryota</taxon>
        <taxon>Viridiplantae</taxon>
        <taxon>Streptophyta</taxon>
        <taxon>Embryophyta</taxon>
        <taxon>Tracheophyta</taxon>
        <taxon>Spermatophyta</taxon>
        <taxon>Magnoliopsida</taxon>
        <taxon>eudicotyledons</taxon>
        <taxon>Gunneridae</taxon>
        <taxon>Pentapetalae</taxon>
        <taxon>rosids</taxon>
        <taxon>malvids</taxon>
        <taxon>Brassicales</taxon>
        <taxon>Brassicaceae</taxon>
        <taxon>Brassiceae</taxon>
        <taxon>Brassica</taxon>
    </lineage>
</organism>
<dbReference type="EMBL" id="QGKX02000996">
    <property type="protein sequence ID" value="KAF3555153.1"/>
    <property type="molecule type" value="Genomic_DNA"/>
</dbReference>
<dbReference type="Proteomes" id="UP000712600">
    <property type="component" value="Unassembled WGS sequence"/>
</dbReference>
<feature type="region of interest" description="Disordered" evidence="1">
    <location>
        <begin position="1"/>
        <end position="21"/>
    </location>
</feature>
<reference evidence="2" key="1">
    <citation type="submission" date="2019-12" db="EMBL/GenBank/DDBJ databases">
        <title>Genome sequencing and annotation of Brassica cretica.</title>
        <authorList>
            <person name="Studholme D.J."/>
            <person name="Sarris P."/>
        </authorList>
    </citation>
    <scope>NUCLEOTIDE SEQUENCE</scope>
    <source>
        <strain evidence="2">PFS-109/04</strain>
        <tissue evidence="2">Leaf</tissue>
    </source>
</reference>
<comment type="caution">
    <text evidence="2">The sequence shown here is derived from an EMBL/GenBank/DDBJ whole genome shotgun (WGS) entry which is preliminary data.</text>
</comment>
<evidence type="ECO:0000313" key="3">
    <source>
        <dbReference type="Proteomes" id="UP000712600"/>
    </source>
</evidence>
<feature type="compositionally biased region" description="Polar residues" evidence="1">
    <location>
        <begin position="7"/>
        <end position="17"/>
    </location>
</feature>
<gene>
    <name evidence="2" type="ORF">F2Q69_00017165</name>
</gene>
<sequence>MVEPCTFGSQDETGISSKTEEQRWSAIGTVLQYRLYDPEEGSVRFMVDRSAGGN</sequence>
<evidence type="ECO:0000256" key="1">
    <source>
        <dbReference type="SAM" id="MobiDB-lite"/>
    </source>
</evidence>
<accession>A0A8S9QRP8</accession>
<evidence type="ECO:0000313" key="2">
    <source>
        <dbReference type="EMBL" id="KAF3555153.1"/>
    </source>
</evidence>
<protein>
    <submittedName>
        <fullName evidence="2">Uncharacterized protein</fullName>
    </submittedName>
</protein>